<comment type="caution">
    <text evidence="7">The sequence shown here is derived from an EMBL/GenBank/DDBJ whole genome shotgun (WGS) entry which is preliminary data.</text>
</comment>
<sequence length="273" mass="32356">MPKRKRGITGHAARRRRAIRERERRAAETVAERNKRLAAMAQRDQERRVEETEEQISHQLSTMPQHARRRCLNVTEEQNCLQIQTFYAAQELFFTLLLKNITAVKWRLCEITLSDVGLTFQVFQNIMPYTPTQKKTSVVRKLRKRNRPAHHKYNLRSKSRIRPDNCKICGSGSTAKHGHCKKERKKPTLRKTPIQRRRKSQCHTSCVICLDTEKAKRTRKVKCGHEFHIKCINNWLKCSDSCPICRFQLRRPCLNLVRRLTLRISPYLQFHIY</sequence>
<dbReference type="EMBL" id="BMAV01002453">
    <property type="protein sequence ID" value="GFY41349.1"/>
    <property type="molecule type" value="Genomic_DNA"/>
</dbReference>
<organism evidence="7 8">
    <name type="scientific">Trichonephila inaurata madagascariensis</name>
    <dbReference type="NCBI Taxonomy" id="2747483"/>
    <lineage>
        <taxon>Eukaryota</taxon>
        <taxon>Metazoa</taxon>
        <taxon>Ecdysozoa</taxon>
        <taxon>Arthropoda</taxon>
        <taxon>Chelicerata</taxon>
        <taxon>Arachnida</taxon>
        <taxon>Araneae</taxon>
        <taxon>Araneomorphae</taxon>
        <taxon>Entelegynae</taxon>
        <taxon>Araneoidea</taxon>
        <taxon>Nephilidae</taxon>
        <taxon>Trichonephila</taxon>
        <taxon>Trichonephila inaurata</taxon>
    </lineage>
</organism>
<dbReference type="Gene3D" id="3.30.40.10">
    <property type="entry name" value="Zinc/RING finger domain, C3HC4 (zinc finger)"/>
    <property type="match status" value="1"/>
</dbReference>
<dbReference type="Pfam" id="PF13639">
    <property type="entry name" value="zf-RING_2"/>
    <property type="match status" value="1"/>
</dbReference>
<evidence type="ECO:0000313" key="8">
    <source>
        <dbReference type="Proteomes" id="UP000886998"/>
    </source>
</evidence>
<evidence type="ECO:0000256" key="5">
    <source>
        <dbReference type="SAM" id="MobiDB-lite"/>
    </source>
</evidence>
<dbReference type="GO" id="GO:0061630">
    <property type="term" value="F:ubiquitin protein ligase activity"/>
    <property type="evidence" value="ECO:0007669"/>
    <property type="project" value="TreeGrafter"/>
</dbReference>
<dbReference type="AlphaFoldDB" id="A0A8X6WU39"/>
<dbReference type="PANTHER" id="PTHR45931:SF3">
    <property type="entry name" value="RING ZINC FINGER-CONTAINING PROTEIN"/>
    <property type="match status" value="1"/>
</dbReference>
<dbReference type="InterPro" id="IPR001841">
    <property type="entry name" value="Znf_RING"/>
</dbReference>
<gene>
    <name evidence="7" type="primary">NCL1_46537</name>
    <name evidence="7" type="ORF">TNIN_315501</name>
</gene>
<evidence type="ECO:0000259" key="6">
    <source>
        <dbReference type="PROSITE" id="PS50089"/>
    </source>
</evidence>
<evidence type="ECO:0000313" key="7">
    <source>
        <dbReference type="EMBL" id="GFY41349.1"/>
    </source>
</evidence>
<keyword evidence="1" id="KW-0479">Metal-binding</keyword>
<keyword evidence="2 4" id="KW-0863">Zinc-finger</keyword>
<keyword evidence="8" id="KW-1185">Reference proteome</keyword>
<dbReference type="GO" id="GO:0008270">
    <property type="term" value="F:zinc ion binding"/>
    <property type="evidence" value="ECO:0007669"/>
    <property type="project" value="UniProtKB-KW"/>
</dbReference>
<evidence type="ECO:0000256" key="4">
    <source>
        <dbReference type="PROSITE-ProRule" id="PRU00175"/>
    </source>
</evidence>
<feature type="compositionally biased region" description="Basic residues" evidence="5">
    <location>
        <begin position="1"/>
        <end position="19"/>
    </location>
</feature>
<dbReference type="SMART" id="SM00184">
    <property type="entry name" value="RING"/>
    <property type="match status" value="1"/>
</dbReference>
<dbReference type="InterPro" id="IPR013083">
    <property type="entry name" value="Znf_RING/FYVE/PHD"/>
</dbReference>
<dbReference type="Proteomes" id="UP000886998">
    <property type="component" value="Unassembled WGS sequence"/>
</dbReference>
<name>A0A8X6WU39_9ARAC</name>
<dbReference type="GO" id="GO:0005634">
    <property type="term" value="C:nucleus"/>
    <property type="evidence" value="ECO:0007669"/>
    <property type="project" value="TreeGrafter"/>
</dbReference>
<proteinExistence type="predicted"/>
<dbReference type="InterPro" id="IPR051834">
    <property type="entry name" value="RING_finger_E3_ligase"/>
</dbReference>
<dbReference type="PROSITE" id="PS50089">
    <property type="entry name" value="ZF_RING_2"/>
    <property type="match status" value="1"/>
</dbReference>
<protein>
    <submittedName>
        <fullName evidence="7">RING finger protein 44</fullName>
    </submittedName>
</protein>
<evidence type="ECO:0000256" key="3">
    <source>
        <dbReference type="ARBA" id="ARBA00022833"/>
    </source>
</evidence>
<evidence type="ECO:0000256" key="1">
    <source>
        <dbReference type="ARBA" id="ARBA00022723"/>
    </source>
</evidence>
<dbReference type="GO" id="GO:0006511">
    <property type="term" value="P:ubiquitin-dependent protein catabolic process"/>
    <property type="evidence" value="ECO:0007669"/>
    <property type="project" value="TreeGrafter"/>
</dbReference>
<reference evidence="7" key="1">
    <citation type="submission" date="2020-08" db="EMBL/GenBank/DDBJ databases">
        <title>Multicomponent nature underlies the extraordinary mechanical properties of spider dragline silk.</title>
        <authorList>
            <person name="Kono N."/>
            <person name="Nakamura H."/>
            <person name="Mori M."/>
            <person name="Yoshida Y."/>
            <person name="Ohtoshi R."/>
            <person name="Malay A.D."/>
            <person name="Moran D.A.P."/>
            <person name="Tomita M."/>
            <person name="Numata K."/>
            <person name="Arakawa K."/>
        </authorList>
    </citation>
    <scope>NUCLEOTIDE SEQUENCE</scope>
</reference>
<dbReference type="OrthoDB" id="10000441at2759"/>
<feature type="compositionally biased region" description="Basic and acidic residues" evidence="5">
    <location>
        <begin position="20"/>
        <end position="33"/>
    </location>
</feature>
<accession>A0A8X6WU39</accession>
<evidence type="ECO:0000256" key="2">
    <source>
        <dbReference type="ARBA" id="ARBA00022771"/>
    </source>
</evidence>
<dbReference type="PANTHER" id="PTHR45931">
    <property type="entry name" value="SI:CH211-59O9.10"/>
    <property type="match status" value="1"/>
</dbReference>
<dbReference type="SUPFAM" id="SSF57850">
    <property type="entry name" value="RING/U-box"/>
    <property type="match status" value="1"/>
</dbReference>
<feature type="region of interest" description="Disordered" evidence="5">
    <location>
        <begin position="1"/>
        <end position="33"/>
    </location>
</feature>
<keyword evidence="3" id="KW-0862">Zinc</keyword>
<feature type="domain" description="RING-type" evidence="6">
    <location>
        <begin position="206"/>
        <end position="246"/>
    </location>
</feature>